<dbReference type="Proteomes" id="UP000075883">
    <property type="component" value="Unassembled WGS sequence"/>
</dbReference>
<dbReference type="EnsemblMetazoa" id="ACUA007591-RA">
    <property type="protein sequence ID" value="ACUA007591-PA"/>
    <property type="gene ID" value="ACUA007591"/>
</dbReference>
<evidence type="ECO:0000313" key="3">
    <source>
        <dbReference type="EnsemblMetazoa" id="ACUA007591-PA"/>
    </source>
</evidence>
<feature type="chain" id="PRO_5008127742" evidence="2">
    <location>
        <begin position="32"/>
        <end position="398"/>
    </location>
</feature>
<proteinExistence type="predicted"/>
<protein>
    <submittedName>
        <fullName evidence="3">Uncharacterized protein</fullName>
    </submittedName>
</protein>
<dbReference type="AlphaFoldDB" id="A0A182M258"/>
<dbReference type="VEuPathDB" id="VectorBase:ACUA007591"/>
<keyword evidence="2" id="KW-0732">Signal</keyword>
<feature type="signal peptide" evidence="2">
    <location>
        <begin position="1"/>
        <end position="31"/>
    </location>
</feature>
<feature type="region of interest" description="Disordered" evidence="1">
    <location>
        <begin position="97"/>
        <end position="116"/>
    </location>
</feature>
<evidence type="ECO:0000313" key="4">
    <source>
        <dbReference type="Proteomes" id="UP000075883"/>
    </source>
</evidence>
<evidence type="ECO:0000256" key="2">
    <source>
        <dbReference type="SAM" id="SignalP"/>
    </source>
</evidence>
<reference evidence="3" key="2">
    <citation type="submission" date="2020-05" db="UniProtKB">
        <authorList>
            <consortium name="EnsemblMetazoa"/>
        </authorList>
    </citation>
    <scope>IDENTIFICATION</scope>
    <source>
        <strain evidence="3">A-37</strain>
    </source>
</reference>
<name>A0A182M258_9DIPT</name>
<organism evidence="3 4">
    <name type="scientific">Anopheles culicifacies</name>
    <dbReference type="NCBI Taxonomy" id="139723"/>
    <lineage>
        <taxon>Eukaryota</taxon>
        <taxon>Metazoa</taxon>
        <taxon>Ecdysozoa</taxon>
        <taxon>Arthropoda</taxon>
        <taxon>Hexapoda</taxon>
        <taxon>Insecta</taxon>
        <taxon>Pterygota</taxon>
        <taxon>Neoptera</taxon>
        <taxon>Endopterygota</taxon>
        <taxon>Diptera</taxon>
        <taxon>Nematocera</taxon>
        <taxon>Culicoidea</taxon>
        <taxon>Culicidae</taxon>
        <taxon>Anophelinae</taxon>
        <taxon>Anopheles</taxon>
        <taxon>culicifacies species complex</taxon>
    </lineage>
</organism>
<keyword evidence="4" id="KW-1185">Reference proteome</keyword>
<reference evidence="4" key="1">
    <citation type="submission" date="2013-09" db="EMBL/GenBank/DDBJ databases">
        <title>The Genome Sequence of Anopheles culicifacies species A.</title>
        <authorList>
            <consortium name="The Broad Institute Genomics Platform"/>
            <person name="Neafsey D.E."/>
            <person name="Besansky N."/>
            <person name="Howell P."/>
            <person name="Walton C."/>
            <person name="Young S.K."/>
            <person name="Zeng Q."/>
            <person name="Gargeya S."/>
            <person name="Fitzgerald M."/>
            <person name="Haas B."/>
            <person name="Abouelleil A."/>
            <person name="Allen A.W."/>
            <person name="Alvarado L."/>
            <person name="Arachchi H.M."/>
            <person name="Berlin A.M."/>
            <person name="Chapman S.B."/>
            <person name="Gainer-Dewar J."/>
            <person name="Goldberg J."/>
            <person name="Griggs A."/>
            <person name="Gujja S."/>
            <person name="Hansen M."/>
            <person name="Howarth C."/>
            <person name="Imamovic A."/>
            <person name="Ireland A."/>
            <person name="Larimer J."/>
            <person name="McCowan C."/>
            <person name="Murphy C."/>
            <person name="Pearson M."/>
            <person name="Poon T.W."/>
            <person name="Priest M."/>
            <person name="Roberts A."/>
            <person name="Saif S."/>
            <person name="Shea T."/>
            <person name="Sisk P."/>
            <person name="Sykes S."/>
            <person name="Wortman J."/>
            <person name="Nusbaum C."/>
            <person name="Birren B."/>
        </authorList>
    </citation>
    <scope>NUCLEOTIDE SEQUENCE [LARGE SCALE GENOMIC DNA]</scope>
    <source>
        <strain evidence="4">A-37</strain>
    </source>
</reference>
<sequence length="398" mass="44763">MTKTAGIDLLSYEQLWWWWWWLHCGVEALSARPVTKLDEPQGQLSCGPRIQSVLNLKVGMLQRLGGGNTLVRVYFEQPFQQILSGDLRQLVQQKLSSSRPDGGLEPPASGATELPPFLSEPISRPWWMARKCWHRRRKLYGCICIVSAVHCSVRLRLMAVSLMRWNPNTSIMCANAFVSSTLPKNGYRLLSKLRKMTPAAQISTAVDWSGCFNNTSGGRYPGVPALGAFISGFTKHMLQTCGRPLQLHVGKFEDCRAVTLVLMLLDLRSFALGDWFSSTAERRCRSSLPMIPAADLICRASGTSARSFVILFESFNGWVAHHDRILALRNYLILTSTFRLAGPIECAQRQYTFIRFLCQPKVHQDVWATAVARAVQEVAWLNVSMNHPVQMGSFESDK</sequence>
<evidence type="ECO:0000256" key="1">
    <source>
        <dbReference type="SAM" id="MobiDB-lite"/>
    </source>
</evidence>
<accession>A0A182M258</accession>
<dbReference type="EMBL" id="AXCM01000396">
    <property type="status" value="NOT_ANNOTATED_CDS"/>
    <property type="molecule type" value="Genomic_DNA"/>
</dbReference>